<feature type="domain" description="Dynein heavy chain coiled coil stalk" evidence="2">
    <location>
        <begin position="534"/>
        <end position="642"/>
    </location>
</feature>
<evidence type="ECO:0000259" key="2">
    <source>
        <dbReference type="Pfam" id="PF12777"/>
    </source>
</evidence>
<feature type="compositionally biased region" description="Low complexity" evidence="1">
    <location>
        <begin position="364"/>
        <end position="378"/>
    </location>
</feature>
<feature type="region of interest" description="Disordered" evidence="1">
    <location>
        <begin position="1146"/>
        <end position="1171"/>
    </location>
</feature>
<organism evidence="3">
    <name type="scientific">Aphanomyces astaci</name>
    <name type="common">Crayfish plague agent</name>
    <dbReference type="NCBI Taxonomy" id="112090"/>
    <lineage>
        <taxon>Eukaryota</taxon>
        <taxon>Sar</taxon>
        <taxon>Stramenopiles</taxon>
        <taxon>Oomycota</taxon>
        <taxon>Saprolegniomycetes</taxon>
        <taxon>Saprolegniales</taxon>
        <taxon>Verrucalvaceae</taxon>
        <taxon>Aphanomyces</taxon>
    </lineage>
</organism>
<dbReference type="EMBL" id="KI913284">
    <property type="protein sequence ID" value="ETV64633.1"/>
    <property type="molecule type" value="Genomic_DNA"/>
</dbReference>
<dbReference type="PROSITE" id="PS50096">
    <property type="entry name" value="IQ"/>
    <property type="match status" value="4"/>
</dbReference>
<feature type="region of interest" description="Disordered" evidence="1">
    <location>
        <begin position="799"/>
        <end position="818"/>
    </location>
</feature>
<dbReference type="VEuPathDB" id="FungiDB:H257_18512"/>
<dbReference type="InterPro" id="IPR024743">
    <property type="entry name" value="Dynein_HC_stalk"/>
</dbReference>
<protein>
    <recommendedName>
        <fullName evidence="2">Dynein heavy chain coiled coil stalk domain-containing protein</fullName>
    </recommendedName>
</protein>
<feature type="region of interest" description="Disordered" evidence="1">
    <location>
        <begin position="1"/>
        <end position="34"/>
    </location>
</feature>
<dbReference type="RefSeq" id="XP_009845895.1">
    <property type="nucleotide sequence ID" value="XM_009847593.1"/>
</dbReference>
<name>W4FD56_APHAT</name>
<reference evidence="3" key="1">
    <citation type="submission" date="2013-12" db="EMBL/GenBank/DDBJ databases">
        <title>The Genome Sequence of Aphanomyces astaci APO3.</title>
        <authorList>
            <consortium name="The Broad Institute Genomics Platform"/>
            <person name="Russ C."/>
            <person name="Tyler B."/>
            <person name="van West P."/>
            <person name="Dieguez-Uribeondo J."/>
            <person name="Young S.K."/>
            <person name="Zeng Q."/>
            <person name="Gargeya S."/>
            <person name="Fitzgerald M."/>
            <person name="Abouelleil A."/>
            <person name="Alvarado L."/>
            <person name="Chapman S.B."/>
            <person name="Gainer-Dewar J."/>
            <person name="Goldberg J."/>
            <person name="Griggs A."/>
            <person name="Gujja S."/>
            <person name="Hansen M."/>
            <person name="Howarth C."/>
            <person name="Imamovic A."/>
            <person name="Ireland A."/>
            <person name="Larimer J."/>
            <person name="McCowan C."/>
            <person name="Murphy C."/>
            <person name="Pearson M."/>
            <person name="Poon T.W."/>
            <person name="Priest M."/>
            <person name="Roberts A."/>
            <person name="Saif S."/>
            <person name="Shea T."/>
            <person name="Sykes S."/>
            <person name="Wortman J."/>
            <person name="Nusbaum C."/>
            <person name="Birren B."/>
        </authorList>
    </citation>
    <scope>NUCLEOTIDE SEQUENCE [LARGE SCALE GENOMIC DNA]</scope>
    <source>
        <strain evidence="3">APO3</strain>
    </source>
</reference>
<feature type="compositionally biased region" description="Polar residues" evidence="1">
    <location>
        <begin position="1252"/>
        <end position="1264"/>
    </location>
</feature>
<feature type="compositionally biased region" description="Basic and acidic residues" evidence="1">
    <location>
        <begin position="1162"/>
        <end position="1171"/>
    </location>
</feature>
<evidence type="ECO:0000256" key="1">
    <source>
        <dbReference type="SAM" id="MobiDB-lite"/>
    </source>
</evidence>
<sequence length="1435" mass="160099">MASAATSTALNYPYRPIHKQQHLSPPTASPPRVSVGRNAALQRATSYESIVHKVPARPPVTQPFHALTREEMGWQTLKDPRTLRPTALKSKAPKPRFKLNKTQKREFGWNTSFPAEYGLVSLASDFKDTLSYTQHKLKELHRHKQLLQASASSSQVTDADVWRNHHDSTLNHLQEAFNCHQPQPLSDPQDEIRIMKAILIREGLVSKLKGTMHQIRLGDHSVLSCDGNSVLTLLLQTRDSSLAVIEAMVRWFQSLSVPRPYIWNGHSYLHRMLDDLNFLGDVHEMAEALGVASHSMKRNPFMMPTSISDRDLEPFRYMIAPPVVNIPSTSDSTSSEATTAVVAVAEADAFLIWSCIHLEEFPSTTTTSSSTNQVTSTTMAGTTDHSTRHHHVLEWQARAEMQLKLLSMPMESSAGVQLMDSSPLMKRKGHLPSLSLAAPETLNELIHHVRDPNTHTRVQPPAGPRLPVASATNAKYANVKPRVTAEPKAHHMKPKPAAATQPTKRHLSKLLNKKPKKIPPTVLTVQGMSVSNYELEALGSIDTTPHQVVALIAATILILVTPGDLVPKDVSWTTSRTILTNGRELLRSLHTMSTGPPVAKFKLRALKPFLSNDKFRPHSLLSISKPAAVLCAWVLDMVSPGKTSCSLHDPSMVEMRDQLDLMSYLDDESHPDVLVVHESDSADEGRVVYRGTWSYHGLTYFVTFALGSSETPTMTLHLKLFEPQSSTETQATMTAHEIHDLFGDPASQCIQARAWIELCQLILNQLDHVMAPSNTSSCTTTTSGPTSTTPDDETELWDALATPRSPPPRPLRRSNDEINRAVVRIQCATRQKQSRDRVQKLRSTRQTTNNIVNHVSVLQPLKQRKKSAQGASVASLHHHRSLVEMQANYVVDVESDWKTIEAHALHGIKSASRRRLSNAQVHDLEALLSNVQSDHPKKSSEKLQREHDAAVLIQCLTRQKLARNRVCQLQHNRRLQKADTAAVRIQCLARQRRGSHVIQQRREQLKTQQESVFSVWQENDELPTSFNNVVSNSKHNRRAKLQSVFSVWQEKEGLPTSFNNVVSNSKHNRRAKLQSVFSVWQENDGLPTSFNNVVSNSKHNRRARLQSVFSVWQENDELPTSFNNVPNQLAAVKIQSLARRRMATKEVQTRREKFSKQVAQQRQEEKENYQKKDMAAVRIQCMTRQSLARHKVKLRRQQLSPERQSDDDVASQVELAYGSDGFDISRAKPGGGDGVADVVASPESKEVDQLPDNPSSQQRRTISAHTFDESSTPHKYDDTDDGSRSSNYQPNKMDSDQFNADQARLTSPETAPNIVESSPDKTKASGSAQDDQVAPHNQLEAPPSTIHNLLSPLLPPFTTEETRAGSLLPAYDNEFEDGIVLGSGRSSEPDPTAAALSGIPLDDVRDASSSTQSIVDVARPETSAMMYLDDEFEDE</sequence>
<dbReference type="OrthoDB" id="129761at2759"/>
<feature type="compositionally biased region" description="Low complexity" evidence="1">
    <location>
        <begin position="774"/>
        <end position="789"/>
    </location>
</feature>
<feature type="compositionally biased region" description="Polar residues" evidence="1">
    <location>
        <begin position="1284"/>
        <end position="1310"/>
    </location>
</feature>
<feature type="region of interest" description="Disordered" evidence="1">
    <location>
        <begin position="774"/>
        <end position="793"/>
    </location>
</feature>
<dbReference type="GeneID" id="20820508"/>
<dbReference type="STRING" id="112090.W4FD56"/>
<feature type="region of interest" description="Disordered" evidence="1">
    <location>
        <begin position="364"/>
        <end position="388"/>
    </location>
</feature>
<feature type="region of interest" description="Disordered" evidence="1">
    <location>
        <begin position="1189"/>
        <end position="1353"/>
    </location>
</feature>
<dbReference type="Gene3D" id="1.20.920.60">
    <property type="match status" value="1"/>
</dbReference>
<evidence type="ECO:0000313" key="3">
    <source>
        <dbReference type="EMBL" id="ETV64633.1"/>
    </source>
</evidence>
<accession>W4FD56</accession>
<proteinExistence type="predicted"/>
<feature type="compositionally biased region" description="Polar residues" evidence="1">
    <location>
        <begin position="1"/>
        <end position="10"/>
    </location>
</feature>
<gene>
    <name evidence="3" type="ORF">H257_18512</name>
</gene>
<feature type="compositionally biased region" description="Basic and acidic residues" evidence="1">
    <location>
        <begin position="1146"/>
        <end position="1155"/>
    </location>
</feature>
<feature type="compositionally biased region" description="Basic and acidic residues" evidence="1">
    <location>
        <begin position="1266"/>
        <end position="1283"/>
    </location>
</feature>
<dbReference type="Pfam" id="PF12777">
    <property type="entry name" value="MT"/>
    <property type="match status" value="1"/>
</dbReference>